<protein>
    <submittedName>
        <fullName evidence="2">Uncharacterized protein</fullName>
    </submittedName>
</protein>
<dbReference type="AlphaFoldDB" id="A0A4S4LLR8"/>
<comment type="caution">
    <text evidence="2">The sequence shown here is derived from an EMBL/GenBank/DDBJ whole genome shotgun (WGS) entry which is preliminary data.</text>
</comment>
<name>A0A4S4LLR8_9AGAM</name>
<organism evidence="2 3">
    <name type="scientific">Bondarzewia mesenterica</name>
    <dbReference type="NCBI Taxonomy" id="1095465"/>
    <lineage>
        <taxon>Eukaryota</taxon>
        <taxon>Fungi</taxon>
        <taxon>Dikarya</taxon>
        <taxon>Basidiomycota</taxon>
        <taxon>Agaricomycotina</taxon>
        <taxon>Agaricomycetes</taxon>
        <taxon>Russulales</taxon>
        <taxon>Bondarzewiaceae</taxon>
        <taxon>Bondarzewia</taxon>
    </lineage>
</organism>
<feature type="region of interest" description="Disordered" evidence="1">
    <location>
        <begin position="32"/>
        <end position="59"/>
    </location>
</feature>
<dbReference type="Proteomes" id="UP000310158">
    <property type="component" value="Unassembled WGS sequence"/>
</dbReference>
<evidence type="ECO:0000313" key="2">
    <source>
        <dbReference type="EMBL" id="THH13029.1"/>
    </source>
</evidence>
<reference evidence="2 3" key="1">
    <citation type="submission" date="2019-02" db="EMBL/GenBank/DDBJ databases">
        <title>Genome sequencing of the rare red list fungi Bondarzewia mesenterica.</title>
        <authorList>
            <person name="Buettner E."/>
            <person name="Kellner H."/>
        </authorList>
    </citation>
    <scope>NUCLEOTIDE SEQUENCE [LARGE SCALE GENOMIC DNA]</scope>
    <source>
        <strain evidence="2 3">DSM 108281</strain>
    </source>
</reference>
<accession>A0A4S4LLR8</accession>
<evidence type="ECO:0000256" key="1">
    <source>
        <dbReference type="SAM" id="MobiDB-lite"/>
    </source>
</evidence>
<gene>
    <name evidence="2" type="ORF">EW146_g7142</name>
</gene>
<sequence length="127" mass="13926">MPYLVDTYLEWKHPPDVSPIFPDTHVLDTLSDASSPLTDDHAQVSDFDAPPPDANSNTPLPAIIPDDYSFDIEVLNIYTLETHTQISRKADSISTAVDLVKAGYLGATSISPSVAISLKTLELFRRI</sequence>
<evidence type="ECO:0000313" key="3">
    <source>
        <dbReference type="Proteomes" id="UP000310158"/>
    </source>
</evidence>
<keyword evidence="3" id="KW-1185">Reference proteome</keyword>
<proteinExistence type="predicted"/>
<dbReference type="EMBL" id="SGPL01000392">
    <property type="protein sequence ID" value="THH13029.1"/>
    <property type="molecule type" value="Genomic_DNA"/>
</dbReference>
<dbReference type="OrthoDB" id="2801766at2759"/>